<dbReference type="RefSeq" id="WP_180904497.1">
    <property type="nucleotide sequence ID" value="NZ_CP040908.1"/>
</dbReference>
<dbReference type="Gene3D" id="3.40.50.720">
    <property type="entry name" value="NAD(P)-binding Rossmann-like Domain"/>
    <property type="match status" value="1"/>
</dbReference>
<dbReference type="PANTHER" id="PTHR14097:SF7">
    <property type="entry name" value="OXIDOREDUCTASE HTATIP2"/>
    <property type="match status" value="1"/>
</dbReference>
<dbReference type="InterPro" id="IPR036291">
    <property type="entry name" value="NAD(P)-bd_dom_sf"/>
</dbReference>
<dbReference type="GO" id="GO:0016020">
    <property type="term" value="C:membrane"/>
    <property type="evidence" value="ECO:0007669"/>
    <property type="project" value="UniProtKB-SubCell"/>
</dbReference>
<protein>
    <submittedName>
        <fullName evidence="4">NAD-dependent epimerase/dehydratase family protein</fullName>
    </submittedName>
</protein>
<keyword evidence="2" id="KW-0472">Membrane</keyword>
<name>A0A7H9DTC1_9FLAO</name>
<dbReference type="AlphaFoldDB" id="A0A7H9DTC1"/>
<organism evidence="4 5">
    <name type="scientific">Empedobacter falsenii</name>
    <dbReference type="NCBI Taxonomy" id="343874"/>
    <lineage>
        <taxon>Bacteria</taxon>
        <taxon>Pseudomonadati</taxon>
        <taxon>Bacteroidota</taxon>
        <taxon>Flavobacteriia</taxon>
        <taxon>Flavobacteriales</taxon>
        <taxon>Weeksellaceae</taxon>
        <taxon>Empedobacter</taxon>
    </lineage>
</organism>
<evidence type="ECO:0000256" key="2">
    <source>
        <dbReference type="ARBA" id="ARBA00023136"/>
    </source>
</evidence>
<dbReference type="SUPFAM" id="SSF51735">
    <property type="entry name" value="NAD(P)-binding Rossmann-fold domains"/>
    <property type="match status" value="1"/>
</dbReference>
<keyword evidence="5" id="KW-1185">Reference proteome</keyword>
<gene>
    <name evidence="4" type="ORF">FH779_09575</name>
</gene>
<dbReference type="Proteomes" id="UP000510643">
    <property type="component" value="Chromosome"/>
</dbReference>
<dbReference type="InterPro" id="IPR001509">
    <property type="entry name" value="Epimerase_deHydtase"/>
</dbReference>
<reference evidence="4 5" key="1">
    <citation type="submission" date="2019-06" db="EMBL/GenBank/DDBJ databases">
        <title>Emergence of pandrug resistant Empedobacter falsenii in China.</title>
        <authorList>
            <person name="Dong N."/>
            <person name="Chen S."/>
            <person name="Zhang R."/>
        </authorList>
    </citation>
    <scope>NUCLEOTIDE SEQUENCE [LARGE SCALE GENOMIC DNA]</scope>
    <source>
        <strain evidence="4 5">1681-1</strain>
    </source>
</reference>
<sequence length="226" mass="25472">MSKTALVLGSSGLIGSLLLKKLFNHPDYSTIVTIVRKPQQINDPNLIEIVTDFNSEINLDEIEQIDSIFSCLGTTRKKTPDLDAYHKIEVDIPNQFAKLGNQKGLTKFHYISAVGANANSSNFYLKMKGEAEKTLQKNTIKQLFLYRPSLLIGNRAEYRLAENISAKVFPLINFFLRGSLSKYKSIEAEKVAQSLIENDLHSTSNKVSILHYNEIINSINTTQRSY</sequence>
<dbReference type="GeneID" id="78401708"/>
<evidence type="ECO:0000259" key="3">
    <source>
        <dbReference type="Pfam" id="PF01370"/>
    </source>
</evidence>
<accession>A0A7H9DTC1</accession>
<dbReference type="Pfam" id="PF01370">
    <property type="entry name" value="Epimerase"/>
    <property type="match status" value="1"/>
</dbReference>
<dbReference type="EMBL" id="CP040908">
    <property type="protein sequence ID" value="QLL58320.1"/>
    <property type="molecule type" value="Genomic_DNA"/>
</dbReference>
<dbReference type="PANTHER" id="PTHR14097">
    <property type="entry name" value="OXIDOREDUCTASE HTATIP2"/>
    <property type="match status" value="1"/>
</dbReference>
<feature type="domain" description="NAD-dependent epimerase/dehydratase" evidence="3">
    <location>
        <begin position="5"/>
        <end position="160"/>
    </location>
</feature>
<evidence type="ECO:0000256" key="1">
    <source>
        <dbReference type="ARBA" id="ARBA00004370"/>
    </source>
</evidence>
<proteinExistence type="predicted"/>
<evidence type="ECO:0000313" key="5">
    <source>
        <dbReference type="Proteomes" id="UP000510643"/>
    </source>
</evidence>
<dbReference type="KEGG" id="efal:FH779_09575"/>
<evidence type="ECO:0000313" key="4">
    <source>
        <dbReference type="EMBL" id="QLL58320.1"/>
    </source>
</evidence>
<comment type="subcellular location">
    <subcellularLocation>
        <location evidence="1">Membrane</location>
    </subcellularLocation>
</comment>